<dbReference type="OrthoDB" id="416741at2759"/>
<accession>A0A2S5BCH6</accession>
<evidence type="ECO:0000313" key="3">
    <source>
        <dbReference type="Proteomes" id="UP000237144"/>
    </source>
</evidence>
<keyword evidence="3" id="KW-1185">Reference proteome</keyword>
<reference evidence="2 3" key="1">
    <citation type="journal article" date="2018" name="Front. Microbiol.">
        <title>Prospects for Fungal Bioremediation of Acidic Radioactive Waste Sites: Characterization and Genome Sequence of Rhodotorula taiwanensis MD1149.</title>
        <authorList>
            <person name="Tkavc R."/>
            <person name="Matrosova V.Y."/>
            <person name="Grichenko O.E."/>
            <person name="Gostincar C."/>
            <person name="Volpe R.P."/>
            <person name="Klimenkova P."/>
            <person name="Gaidamakova E.K."/>
            <person name="Zhou C.E."/>
            <person name="Stewart B.J."/>
            <person name="Lyman M.G."/>
            <person name="Malfatti S.A."/>
            <person name="Rubinfeld B."/>
            <person name="Courtot M."/>
            <person name="Singh J."/>
            <person name="Dalgard C.L."/>
            <person name="Hamilton T."/>
            <person name="Frey K.G."/>
            <person name="Gunde-Cimerman N."/>
            <person name="Dugan L."/>
            <person name="Daly M.J."/>
        </authorList>
    </citation>
    <scope>NUCLEOTIDE SEQUENCE [LARGE SCALE GENOMIC DNA]</scope>
    <source>
        <strain evidence="2 3">MD1149</strain>
    </source>
</reference>
<protein>
    <submittedName>
        <fullName evidence="2">Uncharacterized protein</fullName>
    </submittedName>
</protein>
<name>A0A2S5BCH6_9BASI</name>
<dbReference type="EMBL" id="PJQD01000024">
    <property type="protein sequence ID" value="POY74486.1"/>
    <property type="molecule type" value="Genomic_DNA"/>
</dbReference>
<proteinExistence type="predicted"/>
<gene>
    <name evidence="2" type="ORF">BMF94_2485</name>
</gene>
<dbReference type="Proteomes" id="UP000237144">
    <property type="component" value="Unassembled WGS sequence"/>
</dbReference>
<comment type="caution">
    <text evidence="2">The sequence shown here is derived from an EMBL/GenBank/DDBJ whole genome shotgun (WGS) entry which is preliminary data.</text>
</comment>
<organism evidence="2 3">
    <name type="scientific">Rhodotorula taiwanensis</name>
    <dbReference type="NCBI Taxonomy" id="741276"/>
    <lineage>
        <taxon>Eukaryota</taxon>
        <taxon>Fungi</taxon>
        <taxon>Dikarya</taxon>
        <taxon>Basidiomycota</taxon>
        <taxon>Pucciniomycotina</taxon>
        <taxon>Microbotryomycetes</taxon>
        <taxon>Sporidiobolales</taxon>
        <taxon>Sporidiobolaceae</taxon>
        <taxon>Rhodotorula</taxon>
    </lineage>
</organism>
<evidence type="ECO:0000256" key="1">
    <source>
        <dbReference type="SAM" id="MobiDB-lite"/>
    </source>
</evidence>
<dbReference type="AlphaFoldDB" id="A0A2S5BCH6"/>
<evidence type="ECO:0000313" key="2">
    <source>
        <dbReference type="EMBL" id="POY74486.1"/>
    </source>
</evidence>
<feature type="region of interest" description="Disordered" evidence="1">
    <location>
        <begin position="414"/>
        <end position="440"/>
    </location>
</feature>
<sequence length="534" mass="59141">MLSIALRTALRPRLGYAARELAAQQPIRSFRHSGPQPSVSDWLPKRMRKGFSRTPTSLLQLPRREQFDVKLSDVEFYSLSAFEQIRFAMNRPVPIRAPEVTDKRLRHILTRTPFVMILPTKEDREYQIAYHHEHSNRIAYATAAEVLFALAPLEEKKPQGKPPLGVLSSELDRLVTNEMHANFSREFGLAARITSFNGAKSEADGWEAYLSALQISNGRRCLLEFYAPLIRREYLAKQFMRSFDRLPPVITASTTSLQALGVKEDDVAPAPPLIFAKSYPKASDSKLATKSDKKVVAATASSALPQKTIAEQIQAAPNLAPNPKKLSKMKKPNYPVEVPQSADFLPALDEKGIPFLLAFHSGTLMLTLPGHAPFVVSVKKKLQRQNLASQQLVEKVRAAGMLKILARGAPLVGPSRPAADARATVAPDTSTSKAGAPGQQPPSLLEMAIKHGFEPLSFPTAEAARVGFQKALQAQGIRHSVHARKRLEALVIPGYKIRVSVTPRRPKKGEELEDYRFESLVKACLNIGYFQLEA</sequence>